<sequence length="290" mass="32914">MSEAWNPVPQHGSKTKRQRGTLDRFKCEDCRRRKVKCAPQGRNWPDKCDQCRRMDLPCSQPRVADRTRRDRTRTARHATLLAHVPVPVLPEQFGDTIAPDQPIDPALDVQETHIDYQALRDIVVLLRLHVLEVTVHNLQEAYLSGLLAEMRVNPALRGRISPARHSEHEMAVKKLRGGLIRHVSKVLESPQMPLSERTVLCQLLTDVTLTSNTIMLPGLSMGVEDWQPFDEEGYKYHLKKNIKALRESGDIGGAILLLHSFLVNDYVEGNAEFSCDYSNMLLNLSADITQ</sequence>
<organism evidence="4 5">
    <name type="scientific">Cytospora mali</name>
    <name type="common">Apple Valsa canker fungus</name>
    <name type="synonym">Valsa mali</name>
    <dbReference type="NCBI Taxonomy" id="578113"/>
    <lineage>
        <taxon>Eukaryota</taxon>
        <taxon>Fungi</taxon>
        <taxon>Dikarya</taxon>
        <taxon>Ascomycota</taxon>
        <taxon>Pezizomycotina</taxon>
        <taxon>Sordariomycetes</taxon>
        <taxon>Sordariomycetidae</taxon>
        <taxon>Diaporthales</taxon>
        <taxon>Cytosporaceae</taxon>
        <taxon>Cytospora</taxon>
    </lineage>
</organism>
<proteinExistence type="predicted"/>
<dbReference type="GO" id="GO:0008270">
    <property type="term" value="F:zinc ion binding"/>
    <property type="evidence" value="ECO:0007669"/>
    <property type="project" value="InterPro"/>
</dbReference>
<feature type="domain" description="Zn(2)-C6 fungal-type" evidence="3">
    <location>
        <begin position="26"/>
        <end position="60"/>
    </location>
</feature>
<dbReference type="InterPro" id="IPR036864">
    <property type="entry name" value="Zn2-C6_fun-type_DNA-bd_sf"/>
</dbReference>
<evidence type="ECO:0000313" key="4">
    <source>
        <dbReference type="EMBL" id="KUI53695.1"/>
    </source>
</evidence>
<reference evidence="5" key="1">
    <citation type="submission" date="2014-12" db="EMBL/GenBank/DDBJ databases">
        <title>Genome Sequence of Valsa Canker Pathogens Uncovers a Specific Adaption of Colonization on Woody Bark.</title>
        <authorList>
            <person name="Yin Z."/>
            <person name="Liu H."/>
            <person name="Gao X."/>
            <person name="Li Z."/>
            <person name="Song N."/>
            <person name="Ke X."/>
            <person name="Dai Q."/>
            <person name="Wu Y."/>
            <person name="Sun Y."/>
            <person name="Xu J.-R."/>
            <person name="Kang Z.K."/>
            <person name="Wang L."/>
            <person name="Huang L."/>
        </authorList>
    </citation>
    <scope>NUCLEOTIDE SEQUENCE [LARGE SCALE GENOMIC DNA]</scope>
    <source>
        <strain evidence="5">SXYL134</strain>
    </source>
</reference>
<evidence type="ECO:0000313" key="5">
    <source>
        <dbReference type="Proteomes" id="UP000078576"/>
    </source>
</evidence>
<keyword evidence="1" id="KW-0539">Nucleus</keyword>
<dbReference type="InterPro" id="IPR001138">
    <property type="entry name" value="Zn2Cys6_DnaBD"/>
</dbReference>
<gene>
    <name evidence="4" type="ORF">VP1G_10565</name>
</gene>
<name>A0A194UPU9_CYTMA</name>
<feature type="region of interest" description="Disordered" evidence="2">
    <location>
        <begin position="1"/>
        <end position="20"/>
    </location>
</feature>
<dbReference type="Gene3D" id="4.10.240.10">
    <property type="entry name" value="Zn(2)-C6 fungal-type DNA-binding domain"/>
    <property type="match status" value="1"/>
</dbReference>
<dbReference type="SUPFAM" id="SSF57701">
    <property type="entry name" value="Zn2/Cys6 DNA-binding domain"/>
    <property type="match status" value="1"/>
</dbReference>
<dbReference type="OrthoDB" id="20872at2759"/>
<evidence type="ECO:0000256" key="1">
    <source>
        <dbReference type="ARBA" id="ARBA00023242"/>
    </source>
</evidence>
<dbReference type="PROSITE" id="PS50048">
    <property type="entry name" value="ZN2_CY6_FUNGAL_2"/>
    <property type="match status" value="1"/>
</dbReference>
<dbReference type="CDD" id="cd00067">
    <property type="entry name" value="GAL4"/>
    <property type="match status" value="1"/>
</dbReference>
<protein>
    <recommendedName>
        <fullName evidence="3">Zn(2)-C6 fungal-type domain-containing protein</fullName>
    </recommendedName>
</protein>
<dbReference type="GO" id="GO:0000981">
    <property type="term" value="F:DNA-binding transcription factor activity, RNA polymerase II-specific"/>
    <property type="evidence" value="ECO:0007669"/>
    <property type="project" value="InterPro"/>
</dbReference>
<evidence type="ECO:0000256" key="2">
    <source>
        <dbReference type="SAM" id="MobiDB-lite"/>
    </source>
</evidence>
<accession>A0A194UPU9</accession>
<dbReference type="Proteomes" id="UP000078576">
    <property type="component" value="Unassembled WGS sequence"/>
</dbReference>
<keyword evidence="5" id="KW-1185">Reference proteome</keyword>
<evidence type="ECO:0000259" key="3">
    <source>
        <dbReference type="PROSITE" id="PS50048"/>
    </source>
</evidence>
<dbReference type="EMBL" id="KN714670">
    <property type="protein sequence ID" value="KUI53695.1"/>
    <property type="molecule type" value="Genomic_DNA"/>
</dbReference>
<dbReference type="AlphaFoldDB" id="A0A194UPU9"/>